<feature type="transmembrane region" description="Helical" evidence="1">
    <location>
        <begin position="12"/>
        <end position="40"/>
    </location>
</feature>
<reference evidence="2 3" key="1">
    <citation type="journal article" date="2016" name="Nat. Commun.">
        <title>Thousands of microbial genomes shed light on interconnected biogeochemical processes in an aquifer system.</title>
        <authorList>
            <person name="Anantharaman K."/>
            <person name="Brown C.T."/>
            <person name="Hug L.A."/>
            <person name="Sharon I."/>
            <person name="Castelle C.J."/>
            <person name="Probst A.J."/>
            <person name="Thomas B.C."/>
            <person name="Singh A."/>
            <person name="Wilkins M.J."/>
            <person name="Karaoz U."/>
            <person name="Brodie E.L."/>
            <person name="Williams K.H."/>
            <person name="Hubbard S.S."/>
            <person name="Banfield J.F."/>
        </authorList>
    </citation>
    <scope>NUCLEOTIDE SEQUENCE [LARGE SCALE GENOMIC DNA]</scope>
</reference>
<sequence>MQQHLLRGGLWGLGYGAFIFFIIVLYNNLQVLFAIPLMFLSKVGISGAMTLYQNSIRTPRGLLMLLGITSLIYGLIGGLVYGALRAKDYSRTHALRWTIGILVIIAIILLVISFKLPVA</sequence>
<dbReference type="EMBL" id="MHTL01000010">
    <property type="protein sequence ID" value="OHA60699.1"/>
    <property type="molecule type" value="Genomic_DNA"/>
</dbReference>
<organism evidence="2 3">
    <name type="scientific">Candidatus Vogelbacteria bacterium RIFOXYD1_FULL_51_18</name>
    <dbReference type="NCBI Taxonomy" id="1802440"/>
    <lineage>
        <taxon>Bacteria</taxon>
        <taxon>Candidatus Vogeliibacteriota</taxon>
    </lineage>
</organism>
<evidence type="ECO:0000313" key="2">
    <source>
        <dbReference type="EMBL" id="OHA60699.1"/>
    </source>
</evidence>
<feature type="transmembrane region" description="Helical" evidence="1">
    <location>
        <begin position="94"/>
        <end position="114"/>
    </location>
</feature>
<evidence type="ECO:0000256" key="1">
    <source>
        <dbReference type="SAM" id="Phobius"/>
    </source>
</evidence>
<keyword evidence="1" id="KW-0472">Membrane</keyword>
<proteinExistence type="predicted"/>
<protein>
    <submittedName>
        <fullName evidence="2">Uncharacterized protein</fullName>
    </submittedName>
</protein>
<gene>
    <name evidence="2" type="ORF">A2569_00255</name>
</gene>
<dbReference type="STRING" id="1802440.A2569_00255"/>
<name>A0A1G2QKS4_9BACT</name>
<accession>A0A1G2QKS4</accession>
<comment type="caution">
    <text evidence="2">The sequence shown here is derived from an EMBL/GenBank/DDBJ whole genome shotgun (WGS) entry which is preliminary data.</text>
</comment>
<keyword evidence="1" id="KW-1133">Transmembrane helix</keyword>
<evidence type="ECO:0000313" key="3">
    <source>
        <dbReference type="Proteomes" id="UP000177090"/>
    </source>
</evidence>
<dbReference type="Proteomes" id="UP000177090">
    <property type="component" value="Unassembled WGS sequence"/>
</dbReference>
<feature type="transmembrane region" description="Helical" evidence="1">
    <location>
        <begin position="61"/>
        <end position="82"/>
    </location>
</feature>
<dbReference type="AlphaFoldDB" id="A0A1G2QKS4"/>
<keyword evidence="1" id="KW-0812">Transmembrane</keyword>